<feature type="region of interest" description="Disordered" evidence="1">
    <location>
        <begin position="77"/>
        <end position="114"/>
    </location>
</feature>
<dbReference type="Proteomes" id="UP000076765">
    <property type="component" value="Chromosome"/>
</dbReference>
<dbReference type="EMBL" id="UGPW01000001">
    <property type="protein sequence ID" value="STY87510.1"/>
    <property type="molecule type" value="Genomic_DNA"/>
</dbReference>
<sequence>MTDKHPPAQSPAISQSELDELYSELIYTYADLKNTAHNMHSILYSKCSFRRLSMEYQTLIGRLNRIIHDKLAPNIKNLSKHSDNNPLAGIPDYDKLSHASDDGDDLPADDDYPS</sequence>
<dbReference type="AlphaFoldDB" id="A0A378PMZ4"/>
<accession>A0A378PMZ4</accession>
<dbReference type="RefSeq" id="WP_063514385.1">
    <property type="nucleotide sequence ID" value="NZ_CP011158.1"/>
</dbReference>
<keyword evidence="4" id="KW-1185">Reference proteome</keyword>
<evidence type="ECO:0000313" key="4">
    <source>
        <dbReference type="Proteomes" id="UP000076765"/>
    </source>
</evidence>
<organism evidence="3 5">
    <name type="scientific">Moraxella ovis</name>
    <dbReference type="NCBI Taxonomy" id="29433"/>
    <lineage>
        <taxon>Bacteria</taxon>
        <taxon>Pseudomonadati</taxon>
        <taxon>Pseudomonadota</taxon>
        <taxon>Gammaproteobacteria</taxon>
        <taxon>Moraxellales</taxon>
        <taxon>Moraxellaceae</taxon>
        <taxon>Moraxella</taxon>
    </lineage>
</organism>
<evidence type="ECO:0000313" key="3">
    <source>
        <dbReference type="EMBL" id="STY87510.1"/>
    </source>
</evidence>
<evidence type="ECO:0000313" key="5">
    <source>
        <dbReference type="Proteomes" id="UP000255102"/>
    </source>
</evidence>
<reference evidence="3 5" key="2">
    <citation type="submission" date="2018-06" db="EMBL/GenBank/DDBJ databases">
        <authorList>
            <consortium name="Pathogen Informatics"/>
            <person name="Doyle S."/>
        </authorList>
    </citation>
    <scope>NUCLEOTIDE SEQUENCE [LARGE SCALE GENOMIC DNA]</scope>
    <source>
        <strain evidence="3 5">NCTC11227</strain>
    </source>
</reference>
<protein>
    <submittedName>
        <fullName evidence="3">Uncharacterized protein</fullName>
    </submittedName>
</protein>
<feature type="compositionally biased region" description="Acidic residues" evidence="1">
    <location>
        <begin position="102"/>
        <end position="114"/>
    </location>
</feature>
<evidence type="ECO:0000313" key="2">
    <source>
        <dbReference type="EMBL" id="ANB91807.1"/>
    </source>
</evidence>
<gene>
    <name evidence="2" type="ORF">MOVS_07280</name>
    <name evidence="3" type="ORF">NCTC11227_01523</name>
</gene>
<name>A0A378PMZ4_9GAMM</name>
<dbReference type="STRING" id="29433.MOVS_07280"/>
<dbReference type="Proteomes" id="UP000255102">
    <property type="component" value="Unassembled WGS sequence"/>
</dbReference>
<dbReference type="KEGG" id="moi:MOVS_07280"/>
<proteinExistence type="predicted"/>
<reference evidence="2 4" key="1">
    <citation type="submission" date="2015-04" db="EMBL/GenBank/DDBJ databases">
        <authorList>
            <person name="Calcutt M.J."/>
            <person name="Foecking M.F."/>
        </authorList>
    </citation>
    <scope>NUCLEOTIDE SEQUENCE [LARGE SCALE GENOMIC DNA]</scope>
    <source>
        <strain evidence="2 4">199/55</strain>
    </source>
</reference>
<evidence type="ECO:0000256" key="1">
    <source>
        <dbReference type="SAM" id="MobiDB-lite"/>
    </source>
</evidence>
<dbReference type="EMBL" id="CP011158">
    <property type="protein sequence ID" value="ANB91807.1"/>
    <property type="molecule type" value="Genomic_DNA"/>
</dbReference>
<feature type="compositionally biased region" description="Basic and acidic residues" evidence="1">
    <location>
        <begin position="92"/>
        <end position="101"/>
    </location>
</feature>